<evidence type="ECO:0000313" key="2">
    <source>
        <dbReference type="EMBL" id="KKL58487.1"/>
    </source>
</evidence>
<dbReference type="Pfam" id="PF08484">
    <property type="entry name" value="Methyltransf_14"/>
    <property type="match status" value="1"/>
</dbReference>
<protein>
    <recommendedName>
        <fullName evidence="1">C-methyltransferase domain-containing protein</fullName>
    </recommendedName>
</protein>
<proteinExistence type="predicted"/>
<dbReference type="AlphaFoldDB" id="A0A0F9G5E4"/>
<reference evidence="2" key="1">
    <citation type="journal article" date="2015" name="Nature">
        <title>Complex archaea that bridge the gap between prokaryotes and eukaryotes.</title>
        <authorList>
            <person name="Spang A."/>
            <person name="Saw J.H."/>
            <person name="Jorgensen S.L."/>
            <person name="Zaremba-Niedzwiedzka K."/>
            <person name="Martijn J."/>
            <person name="Lind A.E."/>
            <person name="van Eijk R."/>
            <person name="Schleper C."/>
            <person name="Guy L."/>
            <person name="Ettema T.J."/>
        </authorList>
    </citation>
    <scope>NUCLEOTIDE SEQUENCE</scope>
</reference>
<organism evidence="2">
    <name type="scientific">marine sediment metagenome</name>
    <dbReference type="NCBI Taxonomy" id="412755"/>
    <lineage>
        <taxon>unclassified sequences</taxon>
        <taxon>metagenomes</taxon>
        <taxon>ecological metagenomes</taxon>
    </lineage>
</organism>
<evidence type="ECO:0000259" key="1">
    <source>
        <dbReference type="Pfam" id="PF08484"/>
    </source>
</evidence>
<dbReference type="EMBL" id="LAZR01029808">
    <property type="protein sequence ID" value="KKL58487.1"/>
    <property type="molecule type" value="Genomic_DNA"/>
</dbReference>
<comment type="caution">
    <text evidence="2">The sequence shown here is derived from an EMBL/GenBank/DDBJ whole genome shotgun (WGS) entry which is preliminary data.</text>
</comment>
<feature type="non-terminal residue" evidence="2">
    <location>
        <position position="1"/>
    </location>
</feature>
<gene>
    <name evidence="2" type="ORF">LCGC14_2224900</name>
</gene>
<dbReference type="InterPro" id="IPR013691">
    <property type="entry name" value="MeTrfase_14"/>
</dbReference>
<accession>A0A0F9G5E4</accession>
<dbReference type="Gene3D" id="3.40.50.720">
    <property type="entry name" value="NAD(P)-binding Rossmann-like Domain"/>
    <property type="match status" value="1"/>
</dbReference>
<name>A0A0F9G5E4_9ZZZZ</name>
<feature type="domain" description="C-methyltransferase" evidence="1">
    <location>
        <begin position="1"/>
        <end position="80"/>
    </location>
</feature>
<sequence>TLSHHFGLDVSLVQFVVDDNPLKQGKFLPGKGIPILHPSTLDKESDYLLILAWNYADDIMRKPICSAFKERGGKFIVPFPEYKEI</sequence>